<organism evidence="27 28">
    <name type="scientific">Drosophila lebanonensis</name>
    <name type="common">Fruit fly</name>
    <name type="synonym">Scaptodrosophila lebanonensis</name>
    <dbReference type="NCBI Taxonomy" id="7225"/>
    <lineage>
        <taxon>Eukaryota</taxon>
        <taxon>Metazoa</taxon>
        <taxon>Ecdysozoa</taxon>
        <taxon>Arthropoda</taxon>
        <taxon>Hexapoda</taxon>
        <taxon>Insecta</taxon>
        <taxon>Pterygota</taxon>
        <taxon>Neoptera</taxon>
        <taxon>Endopterygota</taxon>
        <taxon>Diptera</taxon>
        <taxon>Brachycera</taxon>
        <taxon>Muscomorpha</taxon>
        <taxon>Ephydroidea</taxon>
        <taxon>Drosophilidae</taxon>
        <taxon>Scaptodrosophila</taxon>
    </lineage>
</organism>
<comment type="cofactor">
    <cofactor evidence="20 22">
        <name>Zn(2+)</name>
        <dbReference type="ChEBI" id="CHEBI:29105"/>
    </cofactor>
    <text evidence="20 22">Binds 1 zinc ion per subunit.</text>
</comment>
<evidence type="ECO:0000256" key="10">
    <source>
        <dbReference type="ARBA" id="ARBA00022833"/>
    </source>
</evidence>
<evidence type="ECO:0000259" key="26">
    <source>
        <dbReference type="Pfam" id="PF17900"/>
    </source>
</evidence>
<evidence type="ECO:0000256" key="6">
    <source>
        <dbReference type="ARBA" id="ARBA00022670"/>
    </source>
</evidence>
<dbReference type="PRINTS" id="PR00756">
    <property type="entry name" value="ALADIPTASE"/>
</dbReference>
<evidence type="ECO:0000256" key="18">
    <source>
        <dbReference type="PIRSR" id="PIRSR634016-1"/>
    </source>
</evidence>
<keyword evidence="23" id="KW-0732">Signal</keyword>
<keyword evidence="27" id="KW-1185">Reference proteome</keyword>
<dbReference type="PANTHER" id="PTHR11533:SF253">
    <property type="entry name" value="AMINOPEPTIDASE-RELATED"/>
    <property type="match status" value="1"/>
</dbReference>
<dbReference type="InterPro" id="IPR050344">
    <property type="entry name" value="Peptidase_M1_aminopeptidases"/>
</dbReference>
<feature type="domain" description="ERAP1-like C-terminal" evidence="25">
    <location>
        <begin position="568"/>
        <end position="893"/>
    </location>
</feature>
<evidence type="ECO:0000256" key="13">
    <source>
        <dbReference type="ARBA" id="ARBA00023049"/>
    </source>
</evidence>
<evidence type="ECO:0000256" key="3">
    <source>
        <dbReference type="ARBA" id="ARBA00010136"/>
    </source>
</evidence>
<evidence type="ECO:0000256" key="8">
    <source>
        <dbReference type="ARBA" id="ARBA00022723"/>
    </source>
</evidence>
<feature type="domain" description="Aminopeptidase N-like N-terminal" evidence="26">
    <location>
        <begin position="28"/>
        <end position="226"/>
    </location>
</feature>
<feature type="binding site" evidence="20">
    <location>
        <position position="359"/>
    </location>
    <ligand>
        <name>Zn(2+)</name>
        <dbReference type="ChEBI" id="CHEBI:29105"/>
        <note>catalytic</note>
    </ligand>
</feature>
<dbReference type="InterPro" id="IPR045357">
    <property type="entry name" value="Aminopeptidase_N-like_N"/>
</dbReference>
<dbReference type="InterPro" id="IPR014782">
    <property type="entry name" value="Peptidase_M1_dom"/>
</dbReference>
<evidence type="ECO:0000256" key="16">
    <source>
        <dbReference type="ARBA" id="ARBA00023180"/>
    </source>
</evidence>
<name>A0A6J2TGP4_DROLE</name>
<evidence type="ECO:0000256" key="5">
    <source>
        <dbReference type="ARBA" id="ARBA00022622"/>
    </source>
</evidence>
<dbReference type="Gene3D" id="1.10.390.10">
    <property type="entry name" value="Neutral Protease Domain 2"/>
    <property type="match status" value="1"/>
</dbReference>
<evidence type="ECO:0000256" key="15">
    <source>
        <dbReference type="ARBA" id="ARBA00023157"/>
    </source>
</evidence>
<dbReference type="GO" id="GO:0070006">
    <property type="term" value="F:metalloaminopeptidase activity"/>
    <property type="evidence" value="ECO:0007669"/>
    <property type="project" value="TreeGrafter"/>
</dbReference>
<dbReference type="InterPro" id="IPR024571">
    <property type="entry name" value="ERAP1-like_C_dom"/>
</dbReference>
<keyword evidence="13 22" id="KW-0482">Metalloprotease</keyword>
<feature type="domain" description="Peptidase M1 membrane alanine aminopeptidase" evidence="24">
    <location>
        <begin position="264"/>
        <end position="489"/>
    </location>
</feature>
<keyword evidence="12" id="KW-1133">Transmembrane helix</keyword>
<evidence type="ECO:0000256" key="20">
    <source>
        <dbReference type="PIRSR" id="PIRSR634016-3"/>
    </source>
</evidence>
<evidence type="ECO:0000256" key="2">
    <source>
        <dbReference type="ARBA" id="ARBA00004609"/>
    </source>
</evidence>
<dbReference type="GO" id="GO:0005886">
    <property type="term" value="C:plasma membrane"/>
    <property type="evidence" value="ECO:0007669"/>
    <property type="project" value="UniProtKB-SubCell"/>
</dbReference>
<dbReference type="SUPFAM" id="SSF55486">
    <property type="entry name" value="Metalloproteases ('zincins'), catalytic domain"/>
    <property type="match status" value="1"/>
</dbReference>
<protein>
    <recommendedName>
        <fullName evidence="22">Aminopeptidase</fullName>
        <ecNumber evidence="22">3.4.11.-</ecNumber>
    </recommendedName>
</protein>
<dbReference type="GO" id="GO:0008270">
    <property type="term" value="F:zinc ion binding"/>
    <property type="evidence" value="ECO:0007669"/>
    <property type="project" value="UniProtKB-UniRule"/>
</dbReference>
<dbReference type="Gene3D" id="2.60.40.1730">
    <property type="entry name" value="tricorn interacting facor f3 domain"/>
    <property type="match status" value="1"/>
</dbReference>
<feature type="binding site" evidence="19">
    <location>
        <begin position="300"/>
        <end position="304"/>
    </location>
    <ligand>
        <name>substrate</name>
    </ligand>
</feature>
<keyword evidence="9 22" id="KW-0378">Hydrolase</keyword>
<reference evidence="28" key="1">
    <citation type="submission" date="2025-08" db="UniProtKB">
        <authorList>
            <consortium name="RefSeq"/>
        </authorList>
    </citation>
    <scope>IDENTIFICATION</scope>
    <source>
        <strain evidence="28">11010-0011.00</strain>
        <tissue evidence="28">Whole body</tissue>
    </source>
</reference>
<dbReference type="OrthoDB" id="510539at2759"/>
<evidence type="ECO:0000256" key="12">
    <source>
        <dbReference type="ARBA" id="ARBA00022989"/>
    </source>
</evidence>
<evidence type="ECO:0000313" key="27">
    <source>
        <dbReference type="Proteomes" id="UP000504634"/>
    </source>
</evidence>
<evidence type="ECO:0000256" key="4">
    <source>
        <dbReference type="ARBA" id="ARBA00022475"/>
    </source>
</evidence>
<evidence type="ECO:0000256" key="17">
    <source>
        <dbReference type="ARBA" id="ARBA00023288"/>
    </source>
</evidence>
<dbReference type="GO" id="GO:0098552">
    <property type="term" value="C:side of membrane"/>
    <property type="evidence" value="ECO:0007669"/>
    <property type="project" value="UniProtKB-KW"/>
</dbReference>
<dbReference type="FunFam" id="1.25.50.20:FF:000001">
    <property type="entry name" value="Aminopeptidase"/>
    <property type="match status" value="1"/>
</dbReference>
<keyword evidence="22" id="KW-0031">Aminopeptidase</keyword>
<keyword evidence="4" id="KW-1003">Cell membrane</keyword>
<dbReference type="FunFam" id="2.60.40.1730:FF:000012">
    <property type="entry name" value="Aminopeptidase N"/>
    <property type="match status" value="1"/>
</dbReference>
<feature type="binding site" evidence="20">
    <location>
        <position position="340"/>
    </location>
    <ligand>
        <name>Zn(2+)</name>
        <dbReference type="ChEBI" id="CHEBI:29105"/>
        <note>catalytic</note>
    </ligand>
</feature>
<dbReference type="PANTHER" id="PTHR11533">
    <property type="entry name" value="PROTEASE M1 ZINC METALLOPROTEASE"/>
    <property type="match status" value="1"/>
</dbReference>
<dbReference type="GeneID" id="115623790"/>
<evidence type="ECO:0000256" key="23">
    <source>
        <dbReference type="SAM" id="SignalP"/>
    </source>
</evidence>
<keyword evidence="5" id="KW-0336">GPI-anchor</keyword>
<evidence type="ECO:0000259" key="24">
    <source>
        <dbReference type="Pfam" id="PF01433"/>
    </source>
</evidence>
<evidence type="ECO:0000313" key="28">
    <source>
        <dbReference type="RefSeq" id="XP_030374192.1"/>
    </source>
</evidence>
<evidence type="ECO:0000256" key="14">
    <source>
        <dbReference type="ARBA" id="ARBA00023136"/>
    </source>
</evidence>
<dbReference type="FunFam" id="1.10.390.10:FF:000016">
    <property type="entry name" value="Glutamyl aminopeptidase"/>
    <property type="match status" value="1"/>
</dbReference>
<keyword evidence="15" id="KW-1015">Disulfide bond</keyword>
<accession>A0A6J2TGP4</accession>
<feature type="binding site" evidence="20">
    <location>
        <position position="336"/>
    </location>
    <ligand>
        <name>Zn(2+)</name>
        <dbReference type="ChEBI" id="CHEBI:29105"/>
        <note>catalytic</note>
    </ligand>
</feature>
<keyword evidence="6 22" id="KW-0645">Protease</keyword>
<sequence length="916" mass="107117">MRIQFIVLFSALITVFCYDHYRLPHSVQPLHYTLRVLTHLEDARRLSFTGDVQIKLRVLQETTNITLHASSMLKIADNHTRLQHCSGSGDKKGFIGIKNVERYKKHDYYIIHLVKPLQAAFYVIKLQFWAPLNRNLFGYYVSSYKDMETNETSYISVTQFEPADARCAFPCFDEPHFKATFDIILGHPSDFNALSNMPLTEKIPICGRPNWYWSKFQQTVPMSTYLVAYSINNFEGYTASSSKISHPVQFTTWARSQALEQCHYAAEIAPRLLSYYEEIFDMPYPLPKMDLLAVPDFSAGAMENWGLITFREAALFYARADSSLEDKQRVANIIAHELAHQWFGNLVTMEWWNDLWLNEGFATYVATLGMQRLCKKWHAYEEESLDNVLAIFATDAFYCTRPISQAVGSASTIGNLFDPITYRKGSVIIRMMHNFIGDEAFRRGLKTYLQHHAYGNANQRDLWQALTQAAHQCHRIPAKLSVGTIMDTWTLQSGYPLVTVERDYIHNAANVSQRRFVIHGPARLHEPFSEPFERKAGDYTTPKAWLRCNNAGRAVPLRLYKLPEEDEWLLFNLQLTTPYRVNYDACNWDLITKSLYSKEFRRIHVMNRAQLIDDALALAWSGHMDYKQALELLRYLQHENEFMPWRAALDQLIAIYRIMRQTSDFDVFQKFMQHLLEPIYCHLKGINDDESVKHVPHKTLIAQWACRMAQENCLQVAMDYYQRWYTSDSPDKSNPTPKNLRSVIYCTAMHQGDADDWNFLWQRYLSATVASERRLILQSLGCTRQLWLLQRYMKLIFEPPSLIRKHDAVLAFGGVVRSDVGSQFARDYLFSNFAMLRKFFEPNIRELAGLVIQIAQHMSTSRDYQVLQDFFNKHRDLFNRVPRSAQRAKEQVQLNLRWRQQLMPEFLRYLHTRCYE</sequence>
<keyword evidence="14" id="KW-0472">Membrane</keyword>
<evidence type="ECO:0000256" key="11">
    <source>
        <dbReference type="ARBA" id="ARBA00022968"/>
    </source>
</evidence>
<evidence type="ECO:0000256" key="22">
    <source>
        <dbReference type="RuleBase" id="RU364040"/>
    </source>
</evidence>
<feature type="binding site" evidence="19">
    <location>
        <position position="845"/>
    </location>
    <ligand>
        <name>substrate</name>
    </ligand>
</feature>
<dbReference type="Pfam" id="PF17900">
    <property type="entry name" value="Peptidase_M1_N"/>
    <property type="match status" value="1"/>
</dbReference>
<dbReference type="CDD" id="cd09601">
    <property type="entry name" value="M1_APN-Q_like"/>
    <property type="match status" value="1"/>
</dbReference>
<dbReference type="Pfam" id="PF01433">
    <property type="entry name" value="Peptidase_M1"/>
    <property type="match status" value="1"/>
</dbReference>
<feature type="active site" description="Proton acceptor" evidence="18">
    <location>
        <position position="337"/>
    </location>
</feature>
<evidence type="ECO:0000256" key="1">
    <source>
        <dbReference type="ARBA" id="ARBA00004606"/>
    </source>
</evidence>
<comment type="subcellular location">
    <subcellularLocation>
        <location evidence="2">Cell membrane</location>
        <topology evidence="2">Lipid-anchor</topology>
        <topology evidence="2">GPI-anchor</topology>
    </subcellularLocation>
    <subcellularLocation>
        <location evidence="1">Membrane</location>
        <topology evidence="1">Single-pass type II membrane protein</topology>
    </subcellularLocation>
</comment>
<keyword evidence="10 20" id="KW-0862">Zinc</keyword>
<dbReference type="GO" id="GO:0043171">
    <property type="term" value="P:peptide catabolic process"/>
    <property type="evidence" value="ECO:0007669"/>
    <property type="project" value="TreeGrafter"/>
</dbReference>
<dbReference type="EC" id="3.4.11.-" evidence="22"/>
<evidence type="ECO:0000256" key="19">
    <source>
        <dbReference type="PIRSR" id="PIRSR634016-2"/>
    </source>
</evidence>
<dbReference type="SUPFAM" id="SSF63737">
    <property type="entry name" value="Leukotriene A4 hydrolase N-terminal domain"/>
    <property type="match status" value="1"/>
</dbReference>
<proteinExistence type="inferred from homology"/>
<dbReference type="GO" id="GO:0005615">
    <property type="term" value="C:extracellular space"/>
    <property type="evidence" value="ECO:0007669"/>
    <property type="project" value="TreeGrafter"/>
</dbReference>
<feature type="site" description="Transition state stabilizer" evidence="21">
    <location>
        <position position="422"/>
    </location>
</feature>
<evidence type="ECO:0000256" key="7">
    <source>
        <dbReference type="ARBA" id="ARBA00022692"/>
    </source>
</evidence>
<evidence type="ECO:0000256" key="9">
    <source>
        <dbReference type="ARBA" id="ARBA00022801"/>
    </source>
</evidence>
<evidence type="ECO:0000259" key="25">
    <source>
        <dbReference type="Pfam" id="PF11838"/>
    </source>
</evidence>
<dbReference type="Gene3D" id="2.60.40.1910">
    <property type="match status" value="1"/>
</dbReference>
<dbReference type="GO" id="GO:0006508">
    <property type="term" value="P:proteolysis"/>
    <property type="evidence" value="ECO:0007669"/>
    <property type="project" value="UniProtKB-KW"/>
</dbReference>
<dbReference type="GO" id="GO:0005737">
    <property type="term" value="C:cytoplasm"/>
    <property type="evidence" value="ECO:0007669"/>
    <property type="project" value="TreeGrafter"/>
</dbReference>
<keyword evidence="17" id="KW-0449">Lipoprotein</keyword>
<dbReference type="InterPro" id="IPR034016">
    <property type="entry name" value="M1_APN-typ"/>
</dbReference>
<feature type="chain" id="PRO_5027022928" description="Aminopeptidase" evidence="23">
    <location>
        <begin position="18"/>
        <end position="916"/>
    </location>
</feature>
<dbReference type="Proteomes" id="UP000504634">
    <property type="component" value="Unplaced"/>
</dbReference>
<keyword evidence="16" id="KW-0325">Glycoprotein</keyword>
<keyword evidence="8 20" id="KW-0479">Metal-binding</keyword>
<evidence type="ECO:0000256" key="21">
    <source>
        <dbReference type="PIRSR" id="PIRSR634016-4"/>
    </source>
</evidence>
<dbReference type="AlphaFoldDB" id="A0A6J2TGP4"/>
<feature type="binding site" evidence="19">
    <location>
        <position position="161"/>
    </location>
    <ligand>
        <name>substrate</name>
    </ligand>
</feature>
<dbReference type="InterPro" id="IPR001930">
    <property type="entry name" value="Peptidase_M1"/>
</dbReference>
<feature type="signal peptide" evidence="23">
    <location>
        <begin position="1"/>
        <end position="17"/>
    </location>
</feature>
<keyword evidence="7" id="KW-0812">Transmembrane</keyword>
<dbReference type="Pfam" id="PF11838">
    <property type="entry name" value="ERAP1_C"/>
    <property type="match status" value="1"/>
</dbReference>
<dbReference type="InterPro" id="IPR042097">
    <property type="entry name" value="Aminopeptidase_N-like_N_sf"/>
</dbReference>
<keyword evidence="11" id="KW-0735">Signal-anchor</keyword>
<dbReference type="GO" id="GO:0042277">
    <property type="term" value="F:peptide binding"/>
    <property type="evidence" value="ECO:0007669"/>
    <property type="project" value="TreeGrafter"/>
</dbReference>
<gene>
    <name evidence="28" type="primary">LOC115623790</name>
</gene>
<dbReference type="RefSeq" id="XP_030374192.1">
    <property type="nucleotide sequence ID" value="XM_030518332.1"/>
</dbReference>
<dbReference type="Gene3D" id="1.25.50.20">
    <property type="match status" value="1"/>
</dbReference>
<comment type="similarity">
    <text evidence="3 22">Belongs to the peptidase M1 family.</text>
</comment>
<dbReference type="InterPro" id="IPR027268">
    <property type="entry name" value="Peptidase_M4/M1_CTD_sf"/>
</dbReference>